<evidence type="ECO:0000256" key="3">
    <source>
        <dbReference type="ARBA" id="ARBA00022692"/>
    </source>
</evidence>
<keyword evidence="2" id="KW-1003">Cell membrane</keyword>
<dbReference type="EMBL" id="DRTB01000161">
    <property type="protein sequence ID" value="HHE04851.1"/>
    <property type="molecule type" value="Genomic_DNA"/>
</dbReference>
<sequence length="353" mass="40543">MKILMDMGPQVNKTKITIRRKSIIIGLRVFIALSVLTITTLLIFTATRETGKALLKVNPIYLLLILGLLSLYIILEATRIRLIAYAITGNWIPITYALQVIFCGAFLSAVTPFQAGGAPIQIYILWKAGLKWGETFLLLILRGIFYLLALALFFPVILPYFQRSYTGRSMQILSKYSIFAYLLILGAFLLILFYPKPLKKLLYSLTYRRGKRTDATRRLFGFVREVRRMRRGFFDFVKKRKLLSIGILIFTIIVYIPNYSIALLILHSLSIKAPYIDTIFRQIFLIFSAFFFPTPGAEGIIEGGFTVLFYNSVPKYLIGVFAILWRFFTYQLIVIIGGFLSLKLLRMKKILSR</sequence>
<evidence type="ECO:0000256" key="4">
    <source>
        <dbReference type="ARBA" id="ARBA00022989"/>
    </source>
</evidence>
<feature type="transmembrane region" description="Helical" evidence="6">
    <location>
        <begin position="316"/>
        <end position="345"/>
    </location>
</feature>
<protein>
    <submittedName>
        <fullName evidence="7">Flippase-like domain-containing protein</fullName>
    </submittedName>
</protein>
<dbReference type="PANTHER" id="PTHR37693:SF1">
    <property type="entry name" value="INTEGRAL MEMBRANE PROTEIN"/>
    <property type="match status" value="1"/>
</dbReference>
<evidence type="ECO:0000256" key="1">
    <source>
        <dbReference type="ARBA" id="ARBA00004651"/>
    </source>
</evidence>
<dbReference type="Proteomes" id="UP000886110">
    <property type="component" value="Unassembled WGS sequence"/>
</dbReference>
<feature type="transmembrane region" description="Helical" evidence="6">
    <location>
        <begin position="58"/>
        <end position="75"/>
    </location>
</feature>
<evidence type="ECO:0000256" key="2">
    <source>
        <dbReference type="ARBA" id="ARBA00022475"/>
    </source>
</evidence>
<dbReference type="AlphaFoldDB" id="A0A7C5HFV7"/>
<feature type="transmembrane region" description="Helical" evidence="6">
    <location>
        <begin position="136"/>
        <end position="161"/>
    </location>
</feature>
<feature type="transmembrane region" description="Helical" evidence="6">
    <location>
        <begin position="23"/>
        <end position="46"/>
    </location>
</feature>
<accession>A0A7C5HFV7</accession>
<comment type="caution">
    <text evidence="7">The sequence shown here is derived from an EMBL/GenBank/DDBJ whole genome shotgun (WGS) entry which is preliminary data.</text>
</comment>
<keyword evidence="4 6" id="KW-1133">Transmembrane helix</keyword>
<keyword evidence="5 6" id="KW-0472">Membrane</keyword>
<comment type="subcellular location">
    <subcellularLocation>
        <location evidence="1">Cell membrane</location>
        <topology evidence="1">Multi-pass membrane protein</topology>
    </subcellularLocation>
</comment>
<dbReference type="PANTHER" id="PTHR37693">
    <property type="entry name" value="PHOSPHATIDYLGLYCEROL LYSYLTRANSFERASE"/>
    <property type="match status" value="1"/>
</dbReference>
<organism evidence="7">
    <name type="scientific">candidate division WOR-3 bacterium</name>
    <dbReference type="NCBI Taxonomy" id="2052148"/>
    <lineage>
        <taxon>Bacteria</taxon>
        <taxon>Bacteria division WOR-3</taxon>
    </lineage>
</organism>
<dbReference type="InterPro" id="IPR022791">
    <property type="entry name" value="L-PG_synthase/AglD"/>
</dbReference>
<evidence type="ECO:0000256" key="6">
    <source>
        <dbReference type="SAM" id="Phobius"/>
    </source>
</evidence>
<feature type="transmembrane region" description="Helical" evidence="6">
    <location>
        <begin position="173"/>
        <end position="194"/>
    </location>
</feature>
<reference evidence="7" key="1">
    <citation type="journal article" date="2020" name="mSystems">
        <title>Genome- and Community-Level Interaction Insights into Carbon Utilization and Element Cycling Functions of Hydrothermarchaeota in Hydrothermal Sediment.</title>
        <authorList>
            <person name="Zhou Z."/>
            <person name="Liu Y."/>
            <person name="Xu W."/>
            <person name="Pan J."/>
            <person name="Luo Z.H."/>
            <person name="Li M."/>
        </authorList>
    </citation>
    <scope>NUCLEOTIDE SEQUENCE [LARGE SCALE GENOMIC DNA]</scope>
    <source>
        <strain evidence="7">HyVt-74</strain>
    </source>
</reference>
<evidence type="ECO:0000313" key="7">
    <source>
        <dbReference type="EMBL" id="HHE04851.1"/>
    </source>
</evidence>
<name>A0A7C5HFV7_UNCW3</name>
<dbReference type="NCBIfam" id="TIGR00374">
    <property type="entry name" value="flippase-like domain"/>
    <property type="match status" value="1"/>
</dbReference>
<gene>
    <name evidence="7" type="ORF">ENL19_02175</name>
</gene>
<keyword evidence="3 6" id="KW-0812">Transmembrane</keyword>
<feature type="transmembrane region" description="Helical" evidence="6">
    <location>
        <begin position="242"/>
        <end position="266"/>
    </location>
</feature>
<evidence type="ECO:0000256" key="5">
    <source>
        <dbReference type="ARBA" id="ARBA00023136"/>
    </source>
</evidence>
<proteinExistence type="predicted"/>
<dbReference type="Pfam" id="PF03706">
    <property type="entry name" value="LPG_synthase_TM"/>
    <property type="match status" value="1"/>
</dbReference>
<feature type="transmembrane region" description="Helical" evidence="6">
    <location>
        <begin position="82"/>
        <end position="107"/>
    </location>
</feature>
<dbReference type="GO" id="GO:0005886">
    <property type="term" value="C:plasma membrane"/>
    <property type="evidence" value="ECO:0007669"/>
    <property type="project" value="UniProtKB-SubCell"/>
</dbReference>